<dbReference type="Proteomes" id="UP000270296">
    <property type="component" value="Unassembled WGS sequence"/>
</dbReference>
<dbReference type="EMBL" id="UZAM01011992">
    <property type="protein sequence ID" value="VDP19418.1"/>
    <property type="molecule type" value="Genomic_DNA"/>
</dbReference>
<evidence type="ECO:0000313" key="4">
    <source>
        <dbReference type="WBParaSite" id="SBAD_0000912701-mRNA-1"/>
    </source>
</evidence>
<dbReference type="WBParaSite" id="SBAD_0000912701-mRNA-1">
    <property type="protein sequence ID" value="SBAD_0000912701-mRNA-1"/>
    <property type="gene ID" value="SBAD_0000912701"/>
</dbReference>
<evidence type="ECO:0000256" key="1">
    <source>
        <dbReference type="SAM" id="MobiDB-lite"/>
    </source>
</evidence>
<reference evidence="4" key="1">
    <citation type="submission" date="2016-06" db="UniProtKB">
        <authorList>
            <consortium name="WormBaseParasite"/>
        </authorList>
    </citation>
    <scope>IDENTIFICATION</scope>
</reference>
<evidence type="ECO:0000313" key="2">
    <source>
        <dbReference type="EMBL" id="VDP19418.1"/>
    </source>
</evidence>
<feature type="compositionally biased region" description="Basic and acidic residues" evidence="1">
    <location>
        <begin position="38"/>
        <end position="52"/>
    </location>
</feature>
<feature type="compositionally biased region" description="Acidic residues" evidence="1">
    <location>
        <begin position="1"/>
        <end position="14"/>
    </location>
</feature>
<dbReference type="AlphaFoldDB" id="A0A183IYV9"/>
<reference evidence="2 3" key="2">
    <citation type="submission" date="2018-11" db="EMBL/GenBank/DDBJ databases">
        <authorList>
            <consortium name="Pathogen Informatics"/>
        </authorList>
    </citation>
    <scope>NUCLEOTIDE SEQUENCE [LARGE SCALE GENOMIC DNA]</scope>
</reference>
<dbReference type="OrthoDB" id="10068328at2759"/>
<keyword evidence="3" id="KW-1185">Reference proteome</keyword>
<feature type="region of interest" description="Disordered" evidence="1">
    <location>
        <begin position="1"/>
        <end position="52"/>
    </location>
</feature>
<accession>A0A183IYV9</accession>
<evidence type="ECO:0000313" key="3">
    <source>
        <dbReference type="Proteomes" id="UP000270296"/>
    </source>
</evidence>
<organism evidence="4">
    <name type="scientific">Soboliphyme baturini</name>
    <dbReference type="NCBI Taxonomy" id="241478"/>
    <lineage>
        <taxon>Eukaryota</taxon>
        <taxon>Metazoa</taxon>
        <taxon>Ecdysozoa</taxon>
        <taxon>Nematoda</taxon>
        <taxon>Enoplea</taxon>
        <taxon>Dorylaimia</taxon>
        <taxon>Dioctophymatida</taxon>
        <taxon>Dioctophymatoidea</taxon>
        <taxon>Soboliphymatidae</taxon>
        <taxon>Soboliphyme</taxon>
    </lineage>
</organism>
<proteinExistence type="predicted"/>
<protein>
    <submittedName>
        <fullName evidence="4">Coiled-coil domain-containing protein 160</fullName>
    </submittedName>
</protein>
<name>A0A183IYV9_9BILA</name>
<gene>
    <name evidence="2" type="ORF">SBAD_LOCUS8807</name>
</gene>
<sequence>MEEISLSNDEEEIETADRDHEGVGPTTERWSPLGAPACDERHSTDNSLSEHKNSRLVQLEEEQEKLSSALLALSTHFAQVQFRLQQICKASEGEKEKLLKELEEFAFKGCPDILELKRFRQWHSNNPDNG</sequence>